<name>A0A7R9P8B1_TIMCA</name>
<organism evidence="1">
    <name type="scientific">Timema californicum</name>
    <name type="common">California timema</name>
    <name type="synonym">Walking stick</name>
    <dbReference type="NCBI Taxonomy" id="61474"/>
    <lineage>
        <taxon>Eukaryota</taxon>
        <taxon>Metazoa</taxon>
        <taxon>Ecdysozoa</taxon>
        <taxon>Arthropoda</taxon>
        <taxon>Hexapoda</taxon>
        <taxon>Insecta</taxon>
        <taxon>Pterygota</taxon>
        <taxon>Neoptera</taxon>
        <taxon>Polyneoptera</taxon>
        <taxon>Phasmatodea</taxon>
        <taxon>Timematodea</taxon>
        <taxon>Timematoidea</taxon>
        <taxon>Timematidae</taxon>
        <taxon>Timema</taxon>
    </lineage>
</organism>
<dbReference type="Gene3D" id="2.130.10.130">
    <property type="entry name" value="Integrin alpha, N-terminal"/>
    <property type="match status" value="1"/>
</dbReference>
<sequence>MTEIRTSISPSSAVELNTTSALANYASKASFILFVLSCRPLCCLSLCLLPNHPARVKSATVFIRMILYESILFIRFCPSLFDIGCNSGGRSVGIARFRTHAMESLTIAHSMRQLGLLVGAPLDQNLQPETNHSGALWRCPVSTRTDDCDQVVTDGKRSEFGLGEGEGATHVGLSGVLKHWVPDYQSPTVLF</sequence>
<protein>
    <submittedName>
        <fullName evidence="1">(California timema) hypothetical protein</fullName>
    </submittedName>
</protein>
<dbReference type="EMBL" id="OE181608">
    <property type="protein sequence ID" value="CAD7573431.1"/>
    <property type="molecule type" value="Genomic_DNA"/>
</dbReference>
<dbReference type="AlphaFoldDB" id="A0A7R9P8B1"/>
<accession>A0A7R9P8B1</accession>
<proteinExistence type="predicted"/>
<evidence type="ECO:0000313" key="1">
    <source>
        <dbReference type="EMBL" id="CAD7573431.1"/>
    </source>
</evidence>
<gene>
    <name evidence="1" type="ORF">TCMB3V08_LOCUS6069</name>
</gene>
<reference evidence="1" key="1">
    <citation type="submission" date="2020-11" db="EMBL/GenBank/DDBJ databases">
        <authorList>
            <person name="Tran Van P."/>
        </authorList>
    </citation>
    <scope>NUCLEOTIDE SEQUENCE</scope>
</reference>
<dbReference type="InterPro" id="IPR028994">
    <property type="entry name" value="Integrin_alpha_N"/>
</dbReference>